<dbReference type="Pfam" id="PF13927">
    <property type="entry name" value="Ig_3"/>
    <property type="match status" value="2"/>
</dbReference>
<protein>
    <submittedName>
        <fullName evidence="6">Uncharacterized protein</fullName>
    </submittedName>
</protein>
<dbReference type="SMART" id="SM00409">
    <property type="entry name" value="IG"/>
    <property type="match status" value="3"/>
</dbReference>
<dbReference type="InterPro" id="IPR003599">
    <property type="entry name" value="Ig_sub"/>
</dbReference>
<dbReference type="InterPro" id="IPR003961">
    <property type="entry name" value="FN3_dom"/>
</dbReference>
<dbReference type="InterPro" id="IPR036179">
    <property type="entry name" value="Ig-like_dom_sf"/>
</dbReference>
<dbReference type="PROSITE" id="PS50853">
    <property type="entry name" value="FN3"/>
    <property type="match status" value="4"/>
</dbReference>
<dbReference type="Pfam" id="PF07679">
    <property type="entry name" value="I-set"/>
    <property type="match status" value="1"/>
</dbReference>
<dbReference type="PROSITE" id="PS50835">
    <property type="entry name" value="IG_LIKE"/>
    <property type="match status" value="3"/>
</dbReference>
<feature type="signal peptide" evidence="3">
    <location>
        <begin position="1"/>
        <end position="21"/>
    </location>
</feature>
<dbReference type="SUPFAM" id="SSF48726">
    <property type="entry name" value="Immunoglobulin"/>
    <property type="match status" value="3"/>
</dbReference>
<evidence type="ECO:0000256" key="2">
    <source>
        <dbReference type="ARBA" id="ARBA00023157"/>
    </source>
</evidence>
<name>A0ABR4Q0F1_9CEST</name>
<dbReference type="PANTHER" id="PTHR44170">
    <property type="entry name" value="PROTEIN SIDEKICK"/>
    <property type="match status" value="1"/>
</dbReference>
<dbReference type="SMART" id="SM00408">
    <property type="entry name" value="IGc2"/>
    <property type="match status" value="3"/>
</dbReference>
<feature type="domain" description="Fibronectin type-III" evidence="5">
    <location>
        <begin position="474"/>
        <end position="567"/>
    </location>
</feature>
<evidence type="ECO:0000259" key="5">
    <source>
        <dbReference type="PROSITE" id="PS50853"/>
    </source>
</evidence>
<accession>A0ABR4Q0F1</accession>
<dbReference type="InterPro" id="IPR036116">
    <property type="entry name" value="FN3_sf"/>
</dbReference>
<evidence type="ECO:0000259" key="4">
    <source>
        <dbReference type="PROSITE" id="PS50835"/>
    </source>
</evidence>
<feature type="chain" id="PRO_5046540364" evidence="3">
    <location>
        <begin position="22"/>
        <end position="816"/>
    </location>
</feature>
<feature type="domain" description="Fibronectin type-III" evidence="5">
    <location>
        <begin position="615"/>
        <end position="714"/>
    </location>
</feature>
<dbReference type="Pfam" id="PF00041">
    <property type="entry name" value="fn3"/>
    <property type="match status" value="4"/>
</dbReference>
<evidence type="ECO:0000256" key="1">
    <source>
        <dbReference type="ARBA" id="ARBA00022737"/>
    </source>
</evidence>
<keyword evidence="7" id="KW-1185">Reference proteome</keyword>
<sequence>MRYLQTFAVILLHTCVQFASSLKGQPARIIEGPQDTKAIHGEDVVLFCRASGNPEPQVTFLWNSQELGPSLSESGPGLPSSTMIVRPLPKGNGLTLRAKLQMSNNGDMVTCRVYNQFGTDSTKARITIYDANEPPPKGLPKITENPTTTIGQVGDSTHLQCEVSATPAASVVWIKDTFFPLDLSDSRYRLIGSGSLVIESLLEEDSGVYECMARNIIGTTISNAGHLNVRRNLTLLFHYLVERGIEFPPAIKEIPSQVFVSPGKGTNLTCKASGFPLPLVWWATAGSAPVVPPGGGKGDFHEASPIHYYAERPLTKPQAQQATLRLTDITDQLTYICVAKNSLGIVRRNISVIVKPLPDPPTWIDARPVGGTYAVLQWKAHKVSEIESYTLTVESKKKRLGSLMDLRRQVVDIYTKDFHTSPSDDSQIVTFNVTDLFPYTTYKATVQTVNKKVGLSLPSEEMEFQTAEIPPGEPPQDIRLRVSGPTSLEIAWDAPQLPNGKILGYKVYYTTRKAYPLSARQVKRTPNQKIRLEDLLPNATYIVSVSPYNAAGDGPMSEDHYSLILPGGMVDSEFIYLTRGGILATDAWLMVTEYPGKLKLKFARSKKPFFTVPTQPQNLRAINIEADSAQLIWTKPDLPEGEELLDYSLWYSVSNGTSSSLKEDLLVIKAEDSQITLRGLSADSLYHIRLAGRSVNGHGTSAMVAFRTREHLPDVPVGLPITVLDSTSIKVTWKGPQRRLDDVRHFKLSWEPLQKTSEGGGSHNILVDPNNPEQIYTATINDLMPRTSYRVSVAAVGLRGMGRIYEFPVVTTWVDD</sequence>
<keyword evidence="2" id="KW-1015">Disulfide bond</keyword>
<gene>
    <name evidence="6" type="ORF">TcWFU_000283</name>
</gene>
<dbReference type="CDD" id="cd00063">
    <property type="entry name" value="FN3"/>
    <property type="match status" value="4"/>
</dbReference>
<dbReference type="EMBL" id="JAKROA010000020">
    <property type="protein sequence ID" value="KAL5103126.1"/>
    <property type="molecule type" value="Genomic_DNA"/>
</dbReference>
<dbReference type="InterPro" id="IPR003598">
    <property type="entry name" value="Ig_sub2"/>
</dbReference>
<evidence type="ECO:0000256" key="3">
    <source>
        <dbReference type="SAM" id="SignalP"/>
    </source>
</evidence>
<dbReference type="Proteomes" id="UP001651158">
    <property type="component" value="Unassembled WGS sequence"/>
</dbReference>
<dbReference type="Gene3D" id="2.60.40.10">
    <property type="entry name" value="Immunoglobulins"/>
    <property type="match status" value="7"/>
</dbReference>
<feature type="domain" description="Fibronectin type-III" evidence="5">
    <location>
        <begin position="715"/>
        <end position="815"/>
    </location>
</feature>
<reference evidence="6 7" key="1">
    <citation type="journal article" date="2022" name="Front. Cell. Infect. Microbiol.">
        <title>The Genomes of Two Strains of Taenia crassiceps the Animal Model for the Study of Human Cysticercosis.</title>
        <authorList>
            <person name="Bobes R.J."/>
            <person name="Estrada K."/>
            <person name="Rios-Valencia D.G."/>
            <person name="Calderon-Gallegos A."/>
            <person name="de la Torre P."/>
            <person name="Carrero J.C."/>
            <person name="Sanchez-Flores A."/>
            <person name="Laclette J.P."/>
        </authorList>
    </citation>
    <scope>NUCLEOTIDE SEQUENCE [LARGE SCALE GENOMIC DNA]</scope>
    <source>
        <strain evidence="6">WFUcys</strain>
    </source>
</reference>
<feature type="domain" description="Ig-like" evidence="4">
    <location>
        <begin position="26"/>
        <end position="127"/>
    </location>
</feature>
<dbReference type="PANTHER" id="PTHR44170:SF56">
    <property type="entry name" value="FIBRONECTIN TYPE-III DOMAIN-CONTAINING PROTEIN"/>
    <property type="match status" value="1"/>
</dbReference>
<feature type="domain" description="Fibronectin type-III" evidence="5">
    <location>
        <begin position="360"/>
        <end position="469"/>
    </location>
</feature>
<dbReference type="InterPro" id="IPR013783">
    <property type="entry name" value="Ig-like_fold"/>
</dbReference>
<dbReference type="SMART" id="SM00060">
    <property type="entry name" value="FN3"/>
    <property type="match status" value="4"/>
</dbReference>
<proteinExistence type="predicted"/>
<feature type="domain" description="Ig-like" evidence="4">
    <location>
        <begin position="249"/>
        <end position="351"/>
    </location>
</feature>
<dbReference type="SUPFAM" id="SSF49265">
    <property type="entry name" value="Fibronectin type III"/>
    <property type="match status" value="2"/>
</dbReference>
<organism evidence="6 7">
    <name type="scientific">Taenia crassiceps</name>
    <dbReference type="NCBI Taxonomy" id="6207"/>
    <lineage>
        <taxon>Eukaryota</taxon>
        <taxon>Metazoa</taxon>
        <taxon>Spiralia</taxon>
        <taxon>Lophotrochozoa</taxon>
        <taxon>Platyhelminthes</taxon>
        <taxon>Cestoda</taxon>
        <taxon>Eucestoda</taxon>
        <taxon>Cyclophyllidea</taxon>
        <taxon>Taeniidae</taxon>
        <taxon>Taenia</taxon>
    </lineage>
</organism>
<feature type="domain" description="Ig-like" evidence="4">
    <location>
        <begin position="140"/>
        <end position="222"/>
    </location>
</feature>
<keyword evidence="3" id="KW-0732">Signal</keyword>
<comment type="caution">
    <text evidence="6">The sequence shown here is derived from an EMBL/GenBank/DDBJ whole genome shotgun (WGS) entry which is preliminary data.</text>
</comment>
<dbReference type="InterPro" id="IPR013098">
    <property type="entry name" value="Ig_I-set"/>
</dbReference>
<dbReference type="InterPro" id="IPR007110">
    <property type="entry name" value="Ig-like_dom"/>
</dbReference>
<evidence type="ECO:0000313" key="6">
    <source>
        <dbReference type="EMBL" id="KAL5103126.1"/>
    </source>
</evidence>
<keyword evidence="1" id="KW-0677">Repeat</keyword>
<evidence type="ECO:0000313" key="7">
    <source>
        <dbReference type="Proteomes" id="UP001651158"/>
    </source>
</evidence>